<organism evidence="3 4">
    <name type="scientific">Propionimicrobium lymphophilum ACS-093-V-SCH5</name>
    <dbReference type="NCBI Taxonomy" id="883161"/>
    <lineage>
        <taxon>Bacteria</taxon>
        <taxon>Bacillati</taxon>
        <taxon>Actinomycetota</taxon>
        <taxon>Actinomycetes</taxon>
        <taxon>Propionibacteriales</taxon>
        <taxon>Propionibacteriaceae</taxon>
        <taxon>Propionimicrobium</taxon>
    </lineage>
</organism>
<feature type="transmembrane region" description="Helical" evidence="2">
    <location>
        <begin position="376"/>
        <end position="394"/>
    </location>
</feature>
<feature type="region of interest" description="Disordered" evidence="1">
    <location>
        <begin position="348"/>
        <end position="368"/>
    </location>
</feature>
<keyword evidence="2" id="KW-1133">Transmembrane helix</keyword>
<accession>S2VXQ7</accession>
<dbReference type="STRING" id="883161.HMPREF9306_01842"/>
<evidence type="ECO:0000256" key="2">
    <source>
        <dbReference type="SAM" id="Phobius"/>
    </source>
</evidence>
<evidence type="ECO:0000313" key="4">
    <source>
        <dbReference type="Proteomes" id="UP000014417"/>
    </source>
</evidence>
<proteinExistence type="predicted"/>
<dbReference type="HOGENOM" id="CLU_684862_0_0_11"/>
<protein>
    <submittedName>
        <fullName evidence="3">Uncharacterized protein</fullName>
    </submittedName>
</protein>
<dbReference type="RefSeq" id="WP_016456648.1">
    <property type="nucleotide sequence ID" value="NZ_KE150269.1"/>
</dbReference>
<evidence type="ECO:0000256" key="1">
    <source>
        <dbReference type="SAM" id="MobiDB-lite"/>
    </source>
</evidence>
<comment type="caution">
    <text evidence="3">The sequence shown here is derived from an EMBL/GenBank/DDBJ whole genome shotgun (WGS) entry which is preliminary data.</text>
</comment>
<keyword evidence="2" id="KW-0812">Transmembrane</keyword>
<name>S2VXQ7_9ACTN</name>
<dbReference type="PATRIC" id="fig|883161.3.peg.1829"/>
<dbReference type="Proteomes" id="UP000014417">
    <property type="component" value="Unassembled WGS sequence"/>
</dbReference>
<dbReference type="EMBL" id="AGZR01000009">
    <property type="protein sequence ID" value="EPD32273.1"/>
    <property type="molecule type" value="Genomic_DNA"/>
</dbReference>
<sequence length="402" mass="42868">MQSAKTKGKDFSVAFDKPIDSAVLRKDASLQKAPNIPRSLNFLRAISVLACFVSGMLGIWSAAGSDEFVQSFSDSASSIVDVQTVKSDVYTADALAAKSIVADENDDYLQPLQEAAVMLSQQMRDAQASVALSKQLPGAAAELGKLSASGDSQTLNQSKQSNDSGVGAEANAQVNALSDKISSLPKGSTYRFMWLLMPIAVLIYLNVRHAQLTRRVFNLGLLLATLLSAGSMYLLGTSGQASARMVGTEHEQAYTRLRIDSQTLSDFAIARSTGNRAVAAASLDAGAQEISEDWSRQIEDISAGVLVTDTSFEVPFDTYKAAQSKAVEEPSAQNISASDEAADALATKLSQKSESSRSEVSAQAEDQRRANNRNRLLAVGLNAAAMLLAGWGLSQPLRKYLR</sequence>
<feature type="compositionally biased region" description="Low complexity" evidence="1">
    <location>
        <begin position="350"/>
        <end position="364"/>
    </location>
</feature>
<feature type="transmembrane region" description="Helical" evidence="2">
    <location>
        <begin position="192"/>
        <end position="210"/>
    </location>
</feature>
<reference evidence="3 4" key="1">
    <citation type="submission" date="2013-04" db="EMBL/GenBank/DDBJ databases">
        <title>The Genome Sequence of Propionimicrobium lymphophilum ACS-093-V-SCH5.</title>
        <authorList>
            <consortium name="The Broad Institute Genomics Platform"/>
            <person name="Earl A."/>
            <person name="Ward D."/>
            <person name="Feldgarden M."/>
            <person name="Gevers D."/>
            <person name="Saerens B."/>
            <person name="Vaneechoutte M."/>
            <person name="Walker B."/>
            <person name="Young S."/>
            <person name="Zeng Q."/>
            <person name="Gargeya S."/>
            <person name="Fitzgerald M."/>
            <person name="Haas B."/>
            <person name="Abouelleil A."/>
            <person name="Allen A.W."/>
            <person name="Alvarado L."/>
            <person name="Arachchi H.M."/>
            <person name="Berlin A.M."/>
            <person name="Chapman S.B."/>
            <person name="Gainer-Dewar J."/>
            <person name="Goldberg J."/>
            <person name="Griggs A."/>
            <person name="Gujja S."/>
            <person name="Hansen M."/>
            <person name="Howarth C."/>
            <person name="Imamovic A."/>
            <person name="Ireland A."/>
            <person name="Larimer J."/>
            <person name="McCowan C."/>
            <person name="Murphy C."/>
            <person name="Pearson M."/>
            <person name="Poon T.W."/>
            <person name="Priest M."/>
            <person name="Roberts A."/>
            <person name="Saif S."/>
            <person name="Shea T."/>
            <person name="Sisk P."/>
            <person name="Sykes S."/>
            <person name="Wortman J."/>
            <person name="Nusbaum C."/>
            <person name="Birren B."/>
        </authorList>
    </citation>
    <scope>NUCLEOTIDE SEQUENCE [LARGE SCALE GENOMIC DNA]</scope>
    <source>
        <strain evidence="3 4">ACS-093-V-SCH5</strain>
    </source>
</reference>
<dbReference type="AlphaFoldDB" id="S2VXQ7"/>
<keyword evidence="2" id="KW-0472">Membrane</keyword>
<evidence type="ECO:0000313" key="3">
    <source>
        <dbReference type="EMBL" id="EPD32273.1"/>
    </source>
</evidence>
<keyword evidence="4" id="KW-1185">Reference proteome</keyword>
<feature type="transmembrane region" description="Helical" evidence="2">
    <location>
        <begin position="42"/>
        <end position="63"/>
    </location>
</feature>
<gene>
    <name evidence="3" type="ORF">HMPREF9306_01842</name>
</gene>